<organism evidence="1 2">
    <name type="scientific">Holothuria leucospilota</name>
    <name type="common">Black long sea cucumber</name>
    <name type="synonym">Mertensiothuria leucospilota</name>
    <dbReference type="NCBI Taxonomy" id="206669"/>
    <lineage>
        <taxon>Eukaryota</taxon>
        <taxon>Metazoa</taxon>
        <taxon>Echinodermata</taxon>
        <taxon>Eleutherozoa</taxon>
        <taxon>Echinozoa</taxon>
        <taxon>Holothuroidea</taxon>
        <taxon>Aspidochirotacea</taxon>
        <taxon>Aspidochirotida</taxon>
        <taxon>Holothuriidae</taxon>
        <taxon>Holothuria</taxon>
    </lineage>
</organism>
<protein>
    <submittedName>
        <fullName evidence="1">Uncharacterized protein</fullName>
    </submittedName>
</protein>
<evidence type="ECO:0000313" key="2">
    <source>
        <dbReference type="Proteomes" id="UP001152320"/>
    </source>
</evidence>
<dbReference type="Proteomes" id="UP001152320">
    <property type="component" value="Chromosome 3"/>
</dbReference>
<proteinExistence type="predicted"/>
<sequence length="220" mass="25248">MIVHLKFSDDILREELPYHLREKIATDFSIFSIKIPTVIGGEHGFIPIATFTDSEKTVLFYHTSYKNVKKIDTIDETENGTVTLRYGDDVMVLQIEGDIVKCHNENLEADFDAVEGKLLKMTDYPREFNWGCDLLGDDVGYCRTLREHRCELKRLGGDVCVLTHSPISERCSSFMRIERLTGFFRDAAFLPNEATPIESFEAGWLKRKHEMGIQFPCVSQ</sequence>
<accession>A0A9Q1HGK2</accession>
<dbReference type="EMBL" id="JAIZAY010000003">
    <property type="protein sequence ID" value="KAJ8045075.1"/>
    <property type="molecule type" value="Genomic_DNA"/>
</dbReference>
<dbReference type="AlphaFoldDB" id="A0A9Q1HGK2"/>
<comment type="caution">
    <text evidence="1">The sequence shown here is derived from an EMBL/GenBank/DDBJ whole genome shotgun (WGS) entry which is preliminary data.</text>
</comment>
<evidence type="ECO:0000313" key="1">
    <source>
        <dbReference type="EMBL" id="KAJ8045075.1"/>
    </source>
</evidence>
<gene>
    <name evidence="1" type="ORF">HOLleu_08004</name>
</gene>
<reference evidence="1" key="1">
    <citation type="submission" date="2021-10" db="EMBL/GenBank/DDBJ databases">
        <title>Tropical sea cucumber genome reveals ecological adaptation and Cuvierian tubules defense mechanism.</title>
        <authorList>
            <person name="Chen T."/>
        </authorList>
    </citation>
    <scope>NUCLEOTIDE SEQUENCE</scope>
    <source>
        <strain evidence="1">Nanhai2018</strain>
        <tissue evidence="1">Muscle</tissue>
    </source>
</reference>
<keyword evidence="2" id="KW-1185">Reference proteome</keyword>
<name>A0A9Q1HGK2_HOLLE</name>